<protein>
    <submittedName>
        <fullName evidence="1">Uncharacterized protein</fullName>
    </submittedName>
</protein>
<dbReference type="Proteomes" id="UP000275663">
    <property type="component" value="Chromosome"/>
</dbReference>
<dbReference type="OrthoDB" id="8859695at2"/>
<dbReference type="AlphaFoldDB" id="A0A3S9HJJ1"/>
<dbReference type="EMBL" id="CP034464">
    <property type="protein sequence ID" value="AZP12272.1"/>
    <property type="molecule type" value="Genomic_DNA"/>
</dbReference>
<name>A0A3S9HJJ1_9BURK</name>
<dbReference type="KEGG" id="upv:EJN92_09840"/>
<organism evidence="1 2">
    <name type="scientific">Undibacterium parvum</name>
    <dbReference type="NCBI Taxonomy" id="401471"/>
    <lineage>
        <taxon>Bacteria</taxon>
        <taxon>Pseudomonadati</taxon>
        <taxon>Pseudomonadota</taxon>
        <taxon>Betaproteobacteria</taxon>
        <taxon>Burkholderiales</taxon>
        <taxon>Oxalobacteraceae</taxon>
        <taxon>Undibacterium</taxon>
    </lineage>
</organism>
<proteinExistence type="predicted"/>
<sequence>MPIPFVSEAIGSAIDRMTADAFEARYARIAPYKLAQTEMAMSPLYRKTGGALTLQPFVFMTECIDDTYRIALVFQLQGGGWVGRYMFHLPTAYAVAEFKSPSDALLRVLEAELQEGAKTLRQLIERAGQGELQSTSAKADVGSLHLVGGRAAGLIAPTIVIAKGADLLEETDTHVIARMAGDMASPGTAGGLFFGVHYFRKDQLHTFKKF</sequence>
<gene>
    <name evidence="1" type="ORF">EJN92_09840</name>
</gene>
<dbReference type="RefSeq" id="WP_126127654.1">
    <property type="nucleotide sequence ID" value="NZ_CP034464.1"/>
</dbReference>
<evidence type="ECO:0000313" key="2">
    <source>
        <dbReference type="Proteomes" id="UP000275663"/>
    </source>
</evidence>
<evidence type="ECO:0000313" key="1">
    <source>
        <dbReference type="EMBL" id="AZP12272.1"/>
    </source>
</evidence>
<keyword evidence="2" id="KW-1185">Reference proteome</keyword>
<reference evidence="1 2" key="1">
    <citation type="journal article" date="2011" name="Int. J. Syst. Evol. Microbiol.">
        <title>Description of Undibacterium oligocarboniphilum sp. nov., isolated from purified water, and Undibacterium pigrum strain CCUG 49012 as the type strain of Undibacterium parvum sp. nov., and emended descriptions of the genus Undibacterium and the species Undibacterium pigrum.</title>
        <authorList>
            <person name="Eder W."/>
            <person name="Wanner G."/>
            <person name="Ludwig W."/>
            <person name="Busse H.J."/>
            <person name="Ziemke-Kageler F."/>
            <person name="Lang E."/>
        </authorList>
    </citation>
    <scope>NUCLEOTIDE SEQUENCE [LARGE SCALE GENOMIC DNA]</scope>
    <source>
        <strain evidence="1 2">DSM 23061</strain>
    </source>
</reference>
<accession>A0A3S9HJJ1</accession>